<feature type="transmembrane region" description="Helical" evidence="1">
    <location>
        <begin position="105"/>
        <end position="127"/>
    </location>
</feature>
<keyword evidence="3" id="KW-1185">Reference proteome</keyword>
<accession>A0A843UNK3</accession>
<keyword evidence="1" id="KW-0812">Transmembrane</keyword>
<protein>
    <submittedName>
        <fullName evidence="2">Uncharacterized protein</fullName>
    </submittedName>
</protein>
<dbReference type="Proteomes" id="UP000652761">
    <property type="component" value="Unassembled WGS sequence"/>
</dbReference>
<dbReference type="AlphaFoldDB" id="A0A843UNK3"/>
<evidence type="ECO:0000313" key="2">
    <source>
        <dbReference type="EMBL" id="MQL85095.1"/>
    </source>
</evidence>
<name>A0A843UNK3_COLES</name>
<organism evidence="2 3">
    <name type="scientific">Colocasia esculenta</name>
    <name type="common">Wild taro</name>
    <name type="synonym">Arum esculentum</name>
    <dbReference type="NCBI Taxonomy" id="4460"/>
    <lineage>
        <taxon>Eukaryota</taxon>
        <taxon>Viridiplantae</taxon>
        <taxon>Streptophyta</taxon>
        <taxon>Embryophyta</taxon>
        <taxon>Tracheophyta</taxon>
        <taxon>Spermatophyta</taxon>
        <taxon>Magnoliopsida</taxon>
        <taxon>Liliopsida</taxon>
        <taxon>Araceae</taxon>
        <taxon>Aroideae</taxon>
        <taxon>Colocasieae</taxon>
        <taxon>Colocasia</taxon>
    </lineage>
</organism>
<reference evidence="2" key="1">
    <citation type="submission" date="2017-07" db="EMBL/GenBank/DDBJ databases">
        <title>Taro Niue Genome Assembly and Annotation.</title>
        <authorList>
            <person name="Atibalentja N."/>
            <person name="Keating K."/>
            <person name="Fields C.J."/>
        </authorList>
    </citation>
    <scope>NUCLEOTIDE SEQUENCE</scope>
    <source>
        <strain evidence="2">Niue_2</strain>
        <tissue evidence="2">Leaf</tissue>
    </source>
</reference>
<feature type="transmembrane region" description="Helical" evidence="1">
    <location>
        <begin position="62"/>
        <end position="85"/>
    </location>
</feature>
<sequence>MAATVGVKEGGMVDEVAEQVVGLELQDVVAWGCGLCQGHLPAAAAAVVVVVAGTVAGRAGTVVVLVLVLVVVAASVAFAVVVVAYDPAGPLRGKAILRWRDLRVLALVLGRILTLRGLLFVVVPWLLRLLRVWRPTYWALGVADCTDLLIGLDPLSN</sequence>
<keyword evidence="1" id="KW-0472">Membrane</keyword>
<feature type="transmembrane region" description="Helical" evidence="1">
    <location>
        <begin position="28"/>
        <end position="55"/>
    </location>
</feature>
<proteinExistence type="predicted"/>
<gene>
    <name evidence="2" type="ORF">Taro_017611</name>
</gene>
<comment type="caution">
    <text evidence="2">The sequence shown here is derived from an EMBL/GenBank/DDBJ whole genome shotgun (WGS) entry which is preliminary data.</text>
</comment>
<evidence type="ECO:0000256" key="1">
    <source>
        <dbReference type="SAM" id="Phobius"/>
    </source>
</evidence>
<evidence type="ECO:0000313" key="3">
    <source>
        <dbReference type="Proteomes" id="UP000652761"/>
    </source>
</evidence>
<dbReference type="EMBL" id="NMUH01000808">
    <property type="protein sequence ID" value="MQL85095.1"/>
    <property type="molecule type" value="Genomic_DNA"/>
</dbReference>
<keyword evidence="1" id="KW-1133">Transmembrane helix</keyword>